<dbReference type="GO" id="GO:0015697">
    <property type="term" value="P:quaternary ammonium group transport"/>
    <property type="evidence" value="ECO:0007669"/>
    <property type="project" value="UniProtKB-ARBA"/>
</dbReference>
<accession>A0A1X7PQW2</accession>
<proteinExistence type="inferred from homology"/>
<organism evidence="10 11">
    <name type="scientific">Mesorhizobium australicum</name>
    <dbReference type="NCBI Taxonomy" id="536018"/>
    <lineage>
        <taxon>Bacteria</taxon>
        <taxon>Pseudomonadati</taxon>
        <taxon>Pseudomonadota</taxon>
        <taxon>Alphaproteobacteria</taxon>
        <taxon>Hyphomicrobiales</taxon>
        <taxon>Phyllobacteriaceae</taxon>
        <taxon>Mesorhizobium</taxon>
    </lineage>
</organism>
<evidence type="ECO:0000256" key="1">
    <source>
        <dbReference type="ARBA" id="ARBA00005417"/>
    </source>
</evidence>
<keyword evidence="5" id="KW-0547">Nucleotide-binding</keyword>
<keyword evidence="4" id="KW-0997">Cell inner membrane</keyword>
<keyword evidence="3" id="KW-1003">Cell membrane</keyword>
<dbReference type="SUPFAM" id="SSF52540">
    <property type="entry name" value="P-loop containing nucleoside triphosphate hydrolases"/>
    <property type="match status" value="1"/>
</dbReference>
<sequence>MSARSAPEYRRAEVRLTGLCRSYGDNHVVRDVDLTASGGEILALLGPSGCGKTTTLRMIAGLVEPTSGDITIDGKPITGLPVHRRNLGMLFQNYALFPHLTVLENVAFGLQMRGIPKREIADKAKEALHLVRLAGFEDRMPAALSGGQQQRVAMARAIVYRPRVLLLDEPFGALDRKLREEMQIELRQLCNDLGLTTILVTHDQEEALVLADQIAVMRDGRIEQAAAARSVYERPSSPFVAGFIGTSNFLPATVVSQSGDRTQLEGESNRTFQSTVAPSMAAGSRAIMAIRPESVTLAPGNPADTGTANTVCGVVLRTVFKGQTLSVWIGLPLGMEFAASLPIEATGAVNPQPGETWTASWSPERTLVMREQ</sequence>
<gene>
    <name evidence="10" type="ORF">SAMN02982922_5095</name>
</gene>
<keyword evidence="2" id="KW-0813">Transport</keyword>
<keyword evidence="11" id="KW-1185">Reference proteome</keyword>
<protein>
    <submittedName>
        <fullName evidence="10">Putative spermidine/putrescine transport system ATP-binding protein</fullName>
    </submittedName>
</protein>
<evidence type="ECO:0000256" key="8">
    <source>
        <dbReference type="ARBA" id="ARBA00023136"/>
    </source>
</evidence>
<name>A0A1X7PQW2_9HYPH</name>
<dbReference type="RefSeq" id="WP_139832389.1">
    <property type="nucleotide sequence ID" value="NZ_FXBL01000004.1"/>
</dbReference>
<dbReference type="InterPro" id="IPR027417">
    <property type="entry name" value="P-loop_NTPase"/>
</dbReference>
<dbReference type="PANTHER" id="PTHR42781:SF1">
    <property type="entry name" value="THIAMINE IMPORT ATP-BINDING PROTEIN THIQ"/>
    <property type="match status" value="1"/>
</dbReference>
<dbReference type="GO" id="GO:0005524">
    <property type="term" value="F:ATP binding"/>
    <property type="evidence" value="ECO:0007669"/>
    <property type="project" value="UniProtKB-KW"/>
</dbReference>
<dbReference type="PROSITE" id="PS50893">
    <property type="entry name" value="ABC_TRANSPORTER_2"/>
    <property type="match status" value="1"/>
</dbReference>
<evidence type="ECO:0000256" key="3">
    <source>
        <dbReference type="ARBA" id="ARBA00022475"/>
    </source>
</evidence>
<evidence type="ECO:0000256" key="5">
    <source>
        <dbReference type="ARBA" id="ARBA00022741"/>
    </source>
</evidence>
<evidence type="ECO:0000313" key="10">
    <source>
        <dbReference type="EMBL" id="SMH54474.1"/>
    </source>
</evidence>
<evidence type="ECO:0000256" key="7">
    <source>
        <dbReference type="ARBA" id="ARBA00022967"/>
    </source>
</evidence>
<dbReference type="FunFam" id="3.40.50.300:FF:000425">
    <property type="entry name" value="Probable ABC transporter, ATP-binding subunit"/>
    <property type="match status" value="1"/>
</dbReference>
<dbReference type="Pfam" id="PF08402">
    <property type="entry name" value="TOBE_2"/>
    <property type="match status" value="1"/>
</dbReference>
<feature type="domain" description="ABC transporter" evidence="9">
    <location>
        <begin position="14"/>
        <end position="244"/>
    </location>
</feature>
<evidence type="ECO:0000256" key="2">
    <source>
        <dbReference type="ARBA" id="ARBA00022448"/>
    </source>
</evidence>
<dbReference type="Gene3D" id="2.40.50.100">
    <property type="match status" value="1"/>
</dbReference>
<evidence type="ECO:0000313" key="11">
    <source>
        <dbReference type="Proteomes" id="UP000193083"/>
    </source>
</evidence>
<dbReference type="Pfam" id="PF00005">
    <property type="entry name" value="ABC_tran"/>
    <property type="match status" value="1"/>
</dbReference>
<dbReference type="PANTHER" id="PTHR42781">
    <property type="entry name" value="SPERMIDINE/PUTRESCINE IMPORT ATP-BINDING PROTEIN POTA"/>
    <property type="match status" value="1"/>
</dbReference>
<dbReference type="InterPro" id="IPR050093">
    <property type="entry name" value="ABC_SmlMolc_Importer"/>
</dbReference>
<keyword evidence="8" id="KW-0472">Membrane</keyword>
<dbReference type="InterPro" id="IPR003593">
    <property type="entry name" value="AAA+_ATPase"/>
</dbReference>
<reference evidence="10 11" key="1">
    <citation type="submission" date="2017-04" db="EMBL/GenBank/DDBJ databases">
        <authorList>
            <person name="Afonso C.L."/>
            <person name="Miller P.J."/>
            <person name="Scott M.A."/>
            <person name="Spackman E."/>
            <person name="Goraichik I."/>
            <person name="Dimitrov K.M."/>
            <person name="Suarez D.L."/>
            <person name="Swayne D.E."/>
        </authorList>
    </citation>
    <scope>NUCLEOTIDE SEQUENCE [LARGE SCALE GENOMIC DNA]</scope>
    <source>
        <strain evidence="10 11">B5P</strain>
    </source>
</reference>
<dbReference type="GO" id="GO:0016887">
    <property type="term" value="F:ATP hydrolysis activity"/>
    <property type="evidence" value="ECO:0007669"/>
    <property type="project" value="InterPro"/>
</dbReference>
<dbReference type="InterPro" id="IPR008995">
    <property type="entry name" value="Mo/tungstate-bd_C_term_dom"/>
</dbReference>
<dbReference type="GO" id="GO:0043190">
    <property type="term" value="C:ATP-binding cassette (ABC) transporter complex"/>
    <property type="evidence" value="ECO:0007669"/>
    <property type="project" value="InterPro"/>
</dbReference>
<dbReference type="InterPro" id="IPR013611">
    <property type="entry name" value="Transp-assoc_OB_typ2"/>
</dbReference>
<dbReference type="SUPFAM" id="SSF50331">
    <property type="entry name" value="MOP-like"/>
    <property type="match status" value="1"/>
</dbReference>
<dbReference type="OrthoDB" id="9802264at2"/>
<keyword evidence="6 10" id="KW-0067">ATP-binding</keyword>
<dbReference type="InterPro" id="IPR003439">
    <property type="entry name" value="ABC_transporter-like_ATP-bd"/>
</dbReference>
<dbReference type="PROSITE" id="PS00211">
    <property type="entry name" value="ABC_TRANSPORTER_1"/>
    <property type="match status" value="1"/>
</dbReference>
<keyword evidence="7" id="KW-1278">Translocase</keyword>
<dbReference type="EMBL" id="FXBL01000004">
    <property type="protein sequence ID" value="SMH54474.1"/>
    <property type="molecule type" value="Genomic_DNA"/>
</dbReference>
<evidence type="ECO:0000256" key="6">
    <source>
        <dbReference type="ARBA" id="ARBA00022840"/>
    </source>
</evidence>
<evidence type="ECO:0000259" key="9">
    <source>
        <dbReference type="PROSITE" id="PS50893"/>
    </source>
</evidence>
<dbReference type="AlphaFoldDB" id="A0A1X7PQW2"/>
<dbReference type="InterPro" id="IPR017871">
    <property type="entry name" value="ABC_transporter-like_CS"/>
</dbReference>
<evidence type="ECO:0000256" key="4">
    <source>
        <dbReference type="ARBA" id="ARBA00022519"/>
    </source>
</evidence>
<dbReference type="Proteomes" id="UP000193083">
    <property type="component" value="Unassembled WGS sequence"/>
</dbReference>
<comment type="similarity">
    <text evidence="1">Belongs to the ABC transporter superfamily.</text>
</comment>
<dbReference type="SMART" id="SM00382">
    <property type="entry name" value="AAA"/>
    <property type="match status" value="1"/>
</dbReference>
<dbReference type="Gene3D" id="3.40.50.300">
    <property type="entry name" value="P-loop containing nucleotide triphosphate hydrolases"/>
    <property type="match status" value="1"/>
</dbReference>
<dbReference type="GO" id="GO:0022857">
    <property type="term" value="F:transmembrane transporter activity"/>
    <property type="evidence" value="ECO:0007669"/>
    <property type="project" value="InterPro"/>
</dbReference>